<evidence type="ECO:0000313" key="4">
    <source>
        <dbReference type="Proteomes" id="UP000515377"/>
    </source>
</evidence>
<reference evidence="3 4" key="1">
    <citation type="submission" date="2020-07" db="EMBL/GenBank/DDBJ databases">
        <title>Whole genome sequence of Sphingobium yanoikuyae A3.</title>
        <authorList>
            <person name="Han S.-S."/>
        </authorList>
    </citation>
    <scope>NUCLEOTIDE SEQUENCE [LARGE SCALE GENOMIC DNA]</scope>
    <source>
        <strain evidence="3 4">A3</strain>
    </source>
</reference>
<feature type="signal peptide" evidence="2">
    <location>
        <begin position="1"/>
        <end position="36"/>
    </location>
</feature>
<proteinExistence type="predicted"/>
<dbReference type="PROSITE" id="PS51257">
    <property type="entry name" value="PROKAR_LIPOPROTEIN"/>
    <property type="match status" value="1"/>
</dbReference>
<name>A0A9X7UGE5_SPHYA</name>
<evidence type="ECO:0000256" key="2">
    <source>
        <dbReference type="SAM" id="SignalP"/>
    </source>
</evidence>
<dbReference type="EMBL" id="CP060122">
    <property type="protein sequence ID" value="QNG47944.1"/>
    <property type="molecule type" value="Genomic_DNA"/>
</dbReference>
<accession>A0A9X7UGE5</accession>
<dbReference type="NCBIfam" id="NF010448">
    <property type="entry name" value="PRK13874.1"/>
    <property type="match status" value="1"/>
</dbReference>
<feature type="chain" id="PRO_5040978421" evidence="2">
    <location>
        <begin position="37"/>
        <end position="251"/>
    </location>
</feature>
<feature type="coiled-coil region" evidence="1">
    <location>
        <begin position="52"/>
        <end position="79"/>
    </location>
</feature>
<keyword evidence="2" id="KW-0732">Signal</keyword>
<organism evidence="3 4">
    <name type="scientific">Sphingobium yanoikuyae</name>
    <name type="common">Sphingomonas yanoikuyae</name>
    <dbReference type="NCBI Taxonomy" id="13690"/>
    <lineage>
        <taxon>Bacteria</taxon>
        <taxon>Pseudomonadati</taxon>
        <taxon>Pseudomonadota</taxon>
        <taxon>Alphaproteobacteria</taxon>
        <taxon>Sphingomonadales</taxon>
        <taxon>Sphingomonadaceae</taxon>
        <taxon>Sphingobium</taxon>
    </lineage>
</organism>
<sequence length="251" mass="27420">MRILTRKHVIATVLGLGACGALAMGAMTMTASPAHAQFGGVVFDPSNYAQNILTAARTLQTVNQQIQQLQNEAQMLVNMGKNLTRVDFPQLDAVQQKLAEIDRLMGRAQAIDFRVDQLDDKFQSLFPQDFSSALRTDTRVRDARGRLDASMGAFRQTMTVQAQVVENIQSDTETLADIVARSQGAEGSLQVSQATNQLLALAAKQQFQLQHMMAAQFRSEAVEQARRATQATEARAATKKFLGSGSAYTPE</sequence>
<gene>
    <name evidence="3" type="primary">trbJ</name>
    <name evidence="3" type="ORF">H3V42_10360</name>
</gene>
<keyword evidence="1" id="KW-0175">Coiled coil</keyword>
<evidence type="ECO:0000313" key="3">
    <source>
        <dbReference type="EMBL" id="QNG47944.1"/>
    </source>
</evidence>
<protein>
    <submittedName>
        <fullName evidence="3">P-type conjugative transfer protein TrbJ</fullName>
    </submittedName>
</protein>
<dbReference type="Proteomes" id="UP000515377">
    <property type="component" value="Chromosome"/>
</dbReference>
<evidence type="ECO:0000256" key="1">
    <source>
        <dbReference type="SAM" id="Coils"/>
    </source>
</evidence>
<dbReference type="InterPro" id="IPR014147">
    <property type="entry name" value="T4SS_TrbJ"/>
</dbReference>
<dbReference type="NCBIfam" id="TIGR02780">
    <property type="entry name" value="TrbJ_Ti"/>
    <property type="match status" value="1"/>
</dbReference>
<dbReference type="AlphaFoldDB" id="A0A9X7UGE5"/>